<dbReference type="Pfam" id="PF10419">
    <property type="entry name" value="TFIIIC_sub6"/>
    <property type="match status" value="1"/>
</dbReference>
<keyword evidence="3" id="KW-1185">Reference proteome</keyword>
<evidence type="ECO:0000313" key="2">
    <source>
        <dbReference type="EMBL" id="CDK29048.1"/>
    </source>
</evidence>
<name>W6MRR5_9ASCO</name>
<dbReference type="RefSeq" id="XP_022461037.1">
    <property type="nucleotide sequence ID" value="XM_022606179.1"/>
</dbReference>
<dbReference type="InterPro" id="IPR019481">
    <property type="entry name" value="TFIIIC_triple_barrel"/>
</dbReference>
<dbReference type="Proteomes" id="UP000019384">
    <property type="component" value="Unassembled WGS sequence"/>
</dbReference>
<dbReference type="HOGENOM" id="CLU_2264168_0_0_1"/>
<gene>
    <name evidence="2" type="ORF">KUCA_T00005035001</name>
</gene>
<evidence type="ECO:0000259" key="1">
    <source>
        <dbReference type="Pfam" id="PF10419"/>
    </source>
</evidence>
<dbReference type="Gene3D" id="2.60.40.4370">
    <property type="match status" value="1"/>
</dbReference>
<organism evidence="2 3">
    <name type="scientific">Kuraishia capsulata CBS 1993</name>
    <dbReference type="NCBI Taxonomy" id="1382522"/>
    <lineage>
        <taxon>Eukaryota</taxon>
        <taxon>Fungi</taxon>
        <taxon>Dikarya</taxon>
        <taxon>Ascomycota</taxon>
        <taxon>Saccharomycotina</taxon>
        <taxon>Pichiomycetes</taxon>
        <taxon>Pichiales</taxon>
        <taxon>Pichiaceae</taxon>
        <taxon>Kuraishia</taxon>
    </lineage>
</organism>
<reference evidence="2" key="1">
    <citation type="submission" date="2013-12" db="EMBL/GenBank/DDBJ databases">
        <authorList>
            <person name="Genoscope - CEA"/>
        </authorList>
    </citation>
    <scope>NUCLEOTIDE SEQUENCE</scope>
    <source>
        <strain evidence="2">CBS 1993</strain>
    </source>
</reference>
<sequence length="103" mass="11209">MLPSSVDPNSTLRISGLETENPLLKINHTAYQGEWTNLNGSELIFNENGEFVAKSAYRLNLTAGTLVPKGKDEDAEGPSTTKRYSLLQSALARIDAQNSGKKD</sequence>
<evidence type="ECO:0000313" key="3">
    <source>
        <dbReference type="Proteomes" id="UP000019384"/>
    </source>
</evidence>
<dbReference type="AlphaFoldDB" id="W6MRR5"/>
<accession>W6MRR5</accession>
<feature type="domain" description="Transcription factor TFIIIC triple barrel" evidence="1">
    <location>
        <begin position="7"/>
        <end position="71"/>
    </location>
</feature>
<proteinExistence type="predicted"/>
<dbReference type="OrthoDB" id="4095947at2759"/>
<dbReference type="EMBL" id="HG793130">
    <property type="protein sequence ID" value="CDK29048.1"/>
    <property type="molecule type" value="Genomic_DNA"/>
</dbReference>
<protein>
    <recommendedName>
        <fullName evidence="1">Transcription factor TFIIIC triple barrel domain-containing protein</fullName>
    </recommendedName>
</protein>
<dbReference type="GeneID" id="34522425"/>
<reference evidence="2" key="2">
    <citation type="submission" date="2014-02" db="EMBL/GenBank/DDBJ databases">
        <title>Complete DNA sequence of /Kuraishia capsulata/ illustrates novel genomic features among budding yeasts (/Saccharomycotina/).</title>
        <authorList>
            <person name="Morales L."/>
            <person name="Noel B."/>
            <person name="Porcel B."/>
            <person name="Marcet-Houben M."/>
            <person name="Hullo M-F."/>
            <person name="Sacerdot C."/>
            <person name="Tekaia F."/>
            <person name="Leh-Louis V."/>
            <person name="Despons L."/>
            <person name="Khanna V."/>
            <person name="Aury J-M."/>
            <person name="Barbe V."/>
            <person name="Couloux A."/>
            <person name="Labadie K."/>
            <person name="Pelletier E."/>
            <person name="Souciet J-L."/>
            <person name="Boekhout T."/>
            <person name="Gabaldon T."/>
            <person name="Wincker P."/>
            <person name="Dujon B."/>
        </authorList>
    </citation>
    <scope>NUCLEOTIDE SEQUENCE</scope>
    <source>
        <strain evidence="2">CBS 1993</strain>
    </source>
</reference>